<comment type="caution">
    <text evidence="2">The sequence shown here is derived from an EMBL/GenBank/DDBJ whole genome shotgun (WGS) entry which is preliminary data.</text>
</comment>
<sequence>MRTYKRKTERGKTPPDIMEIAAKLVVETLDLREYSVLKIAKEFDINFSTLSRYIQKLKKRNLCQIREQETPNPASTGYQQPRPRSSQIMFGLTLKEVRKFAYECGVSFRVNVSDSWESNKCAGPDCFTAFKKRNPKFSIR</sequence>
<name>A0ABQ9HPR3_9NEOP</name>
<dbReference type="EMBL" id="JARBHB010000004">
    <property type="protein sequence ID" value="KAJ8886350.1"/>
    <property type="molecule type" value="Genomic_DNA"/>
</dbReference>
<reference evidence="2 3" key="1">
    <citation type="submission" date="2023-02" db="EMBL/GenBank/DDBJ databases">
        <title>LHISI_Scaffold_Assembly.</title>
        <authorList>
            <person name="Stuart O.P."/>
            <person name="Cleave R."/>
            <person name="Magrath M.J.L."/>
            <person name="Mikheyev A.S."/>
        </authorList>
    </citation>
    <scope>NUCLEOTIDE SEQUENCE [LARGE SCALE GENOMIC DNA]</scope>
    <source>
        <strain evidence="2">Daus_M_001</strain>
        <tissue evidence="2">Leg muscle</tissue>
    </source>
</reference>
<proteinExistence type="predicted"/>
<organism evidence="2 3">
    <name type="scientific">Dryococelus australis</name>
    <dbReference type="NCBI Taxonomy" id="614101"/>
    <lineage>
        <taxon>Eukaryota</taxon>
        <taxon>Metazoa</taxon>
        <taxon>Ecdysozoa</taxon>
        <taxon>Arthropoda</taxon>
        <taxon>Hexapoda</taxon>
        <taxon>Insecta</taxon>
        <taxon>Pterygota</taxon>
        <taxon>Neoptera</taxon>
        <taxon>Polyneoptera</taxon>
        <taxon>Phasmatodea</taxon>
        <taxon>Verophasmatodea</taxon>
        <taxon>Anareolatae</taxon>
        <taxon>Phasmatidae</taxon>
        <taxon>Eurycanthinae</taxon>
        <taxon>Dryococelus</taxon>
    </lineage>
</organism>
<evidence type="ECO:0000313" key="3">
    <source>
        <dbReference type="Proteomes" id="UP001159363"/>
    </source>
</evidence>
<protein>
    <submittedName>
        <fullName evidence="2">Uncharacterized protein</fullName>
    </submittedName>
</protein>
<accession>A0ABQ9HPR3</accession>
<feature type="region of interest" description="Disordered" evidence="1">
    <location>
        <begin position="65"/>
        <end position="84"/>
    </location>
</feature>
<evidence type="ECO:0000313" key="2">
    <source>
        <dbReference type="EMBL" id="KAJ8886350.1"/>
    </source>
</evidence>
<dbReference type="Proteomes" id="UP001159363">
    <property type="component" value="Chromosome X"/>
</dbReference>
<keyword evidence="3" id="KW-1185">Reference proteome</keyword>
<feature type="compositionally biased region" description="Polar residues" evidence="1">
    <location>
        <begin position="70"/>
        <end position="84"/>
    </location>
</feature>
<evidence type="ECO:0000256" key="1">
    <source>
        <dbReference type="SAM" id="MobiDB-lite"/>
    </source>
</evidence>
<gene>
    <name evidence="2" type="ORF">PR048_012561</name>
</gene>